<comment type="catalytic activity">
    <reaction evidence="6">
        <text>uridine(746) in 23S rRNA = pseudouridine(746) in 23S rRNA</text>
        <dbReference type="Rhea" id="RHEA:42548"/>
        <dbReference type="Rhea" id="RHEA-COMP:10109"/>
        <dbReference type="Rhea" id="RHEA-COMP:10110"/>
        <dbReference type="ChEBI" id="CHEBI:65314"/>
        <dbReference type="ChEBI" id="CHEBI:65315"/>
        <dbReference type="EC" id="5.4.99.29"/>
    </reaction>
</comment>
<comment type="caution">
    <text evidence="17">The sequence shown here is derived from an EMBL/GenBank/DDBJ whole genome shotgun (WGS) entry which is preliminary data.</text>
</comment>
<dbReference type="InterPro" id="IPR006224">
    <property type="entry name" value="PsdUridine_synth_RluA-like_CS"/>
</dbReference>
<evidence type="ECO:0000256" key="11">
    <source>
        <dbReference type="ARBA" id="ARBA00041266"/>
    </source>
</evidence>
<dbReference type="InterPro" id="IPR006145">
    <property type="entry name" value="PsdUridine_synth_RsuA/RluA"/>
</dbReference>
<dbReference type="PANTHER" id="PTHR21600">
    <property type="entry name" value="MITOCHONDRIAL RNA PSEUDOURIDINE SYNTHASE"/>
    <property type="match status" value="1"/>
</dbReference>
<evidence type="ECO:0000256" key="4">
    <source>
        <dbReference type="ARBA" id="ARBA00023235"/>
    </source>
</evidence>
<evidence type="ECO:0000256" key="3">
    <source>
        <dbReference type="ARBA" id="ARBA00022694"/>
    </source>
</evidence>
<dbReference type="InterPro" id="IPR020103">
    <property type="entry name" value="PsdUridine_synth_cat_dom_sf"/>
</dbReference>
<evidence type="ECO:0000313" key="18">
    <source>
        <dbReference type="Proteomes" id="UP000288361"/>
    </source>
</evidence>
<dbReference type="Proteomes" id="UP000288361">
    <property type="component" value="Unassembled WGS sequence"/>
</dbReference>
<keyword evidence="2" id="KW-0698">rRNA processing</keyword>
<evidence type="ECO:0000256" key="9">
    <source>
        <dbReference type="ARBA" id="ARBA00038945"/>
    </source>
</evidence>
<reference evidence="17 18" key="1">
    <citation type="journal article" date="2011" name="Front. Microbiol.">
        <title>Genomic signatures of strain selection and enhancement in Bacillus atrophaeus var. globigii, a historical biowarfare simulant.</title>
        <authorList>
            <person name="Gibbons H.S."/>
            <person name="Broomall S.M."/>
            <person name="McNew L.A."/>
            <person name="Daligault H."/>
            <person name="Chapman C."/>
            <person name="Bruce D."/>
            <person name="Karavis M."/>
            <person name="Krepps M."/>
            <person name="McGregor P.A."/>
            <person name="Hong C."/>
            <person name="Park K.H."/>
            <person name="Akmal A."/>
            <person name="Feldman A."/>
            <person name="Lin J.S."/>
            <person name="Chang W.E."/>
            <person name="Higgs B.W."/>
            <person name="Demirev P."/>
            <person name="Lindquist J."/>
            <person name="Liem A."/>
            <person name="Fochler E."/>
            <person name="Read T.D."/>
            <person name="Tapia R."/>
            <person name="Johnson S."/>
            <person name="Bishop-Lilly K.A."/>
            <person name="Detter C."/>
            <person name="Han C."/>
            <person name="Sozhamannan S."/>
            <person name="Rosenzweig C.N."/>
            <person name="Skowronski E.W."/>
        </authorList>
    </citation>
    <scope>NUCLEOTIDE SEQUENCE [LARGE SCALE GENOMIC DNA]</scope>
    <source>
        <strain evidence="17 18">TPS4-2</strain>
    </source>
</reference>
<comment type="catalytic activity">
    <reaction evidence="5">
        <text>uridine(32) in tRNA = pseudouridine(32) in tRNA</text>
        <dbReference type="Rhea" id="RHEA:42544"/>
        <dbReference type="Rhea" id="RHEA-COMP:10107"/>
        <dbReference type="Rhea" id="RHEA-COMP:10108"/>
        <dbReference type="ChEBI" id="CHEBI:65314"/>
        <dbReference type="ChEBI" id="CHEBI:65315"/>
        <dbReference type="EC" id="5.4.99.28"/>
    </reaction>
</comment>
<evidence type="ECO:0000256" key="8">
    <source>
        <dbReference type="ARBA" id="ARBA00038944"/>
    </source>
</evidence>
<dbReference type="GO" id="GO:0008033">
    <property type="term" value="P:tRNA processing"/>
    <property type="evidence" value="ECO:0007669"/>
    <property type="project" value="UniProtKB-KW"/>
</dbReference>
<dbReference type="GO" id="GO:0160142">
    <property type="term" value="F:23S rRNA pseudouridine(746) synthase activity"/>
    <property type="evidence" value="ECO:0007669"/>
    <property type="project" value="UniProtKB-EC"/>
</dbReference>
<evidence type="ECO:0000256" key="6">
    <source>
        <dbReference type="ARBA" id="ARBA00036916"/>
    </source>
</evidence>
<name>A0A432YRG6_9GAMM</name>
<gene>
    <name evidence="17" type="ORF">CWI73_08330</name>
</gene>
<evidence type="ECO:0000256" key="15">
    <source>
        <dbReference type="ARBA" id="ARBA00043143"/>
    </source>
</evidence>
<accession>A0A432YRG6</accession>
<dbReference type="GO" id="GO:0003723">
    <property type="term" value="F:RNA binding"/>
    <property type="evidence" value="ECO:0007669"/>
    <property type="project" value="InterPro"/>
</dbReference>
<dbReference type="InterPro" id="IPR050188">
    <property type="entry name" value="RluA_PseudoU_synthase"/>
</dbReference>
<feature type="domain" description="Pseudouridine synthase RsuA/RluA-like" evidence="16">
    <location>
        <begin position="23"/>
        <end position="169"/>
    </location>
</feature>
<dbReference type="Pfam" id="PF00849">
    <property type="entry name" value="PseudoU_synth_2"/>
    <property type="match status" value="1"/>
</dbReference>
<keyword evidence="3" id="KW-0819">tRNA processing</keyword>
<evidence type="ECO:0000256" key="5">
    <source>
        <dbReference type="ARBA" id="ARBA00036184"/>
    </source>
</evidence>
<dbReference type="GO" id="GO:0000455">
    <property type="term" value="P:enzyme-directed rRNA pseudouridine synthesis"/>
    <property type="evidence" value="ECO:0007669"/>
    <property type="project" value="TreeGrafter"/>
</dbReference>
<dbReference type="SUPFAM" id="SSF55120">
    <property type="entry name" value="Pseudouridine synthase"/>
    <property type="match status" value="1"/>
</dbReference>
<dbReference type="EC" id="5.4.99.28" evidence="8"/>
<dbReference type="PANTHER" id="PTHR21600:SF91">
    <property type="entry name" value="DUAL-SPECIFICITY RNA PSEUDOURIDINE SYNTHASE RLUA"/>
    <property type="match status" value="1"/>
</dbReference>
<comment type="function">
    <text evidence="7">Dual specificity enzyme that catalyzes the synthesis of pseudouridine from uracil-746 in 23S ribosomal RNA and from uracil-32 in the anticodon stem and loop of transfer RNAs.</text>
</comment>
<evidence type="ECO:0000256" key="7">
    <source>
        <dbReference type="ARBA" id="ARBA00037305"/>
    </source>
</evidence>
<sequence length="218" mass="24970">MALLHYQPPLEPYLKVIYEDSELLVVDKPGGLLSVPGKHIDHRDSVYTRAQRVLPDIRVVHRLDMATSGVILLAKTRHAQSHISRQFQQRVTKKTYIADVWSRLPAQQGVVELPLSCDWPNRPRQHMDFFTGKDSTTGYRVLATNENYSRVELYPHTGRSHQLRVHMQALGCPILGDKFYAHTDAFNMTERLHLHAQSLTISHPLTEQTVTFTSPLPF</sequence>
<evidence type="ECO:0000256" key="14">
    <source>
        <dbReference type="ARBA" id="ARBA00042883"/>
    </source>
</evidence>
<evidence type="ECO:0000256" key="10">
    <source>
        <dbReference type="ARBA" id="ARBA00039988"/>
    </source>
</evidence>
<proteinExistence type="inferred from homology"/>
<organism evidence="17 18">
    <name type="scientific">Idiomarina piscisalsi</name>
    <dbReference type="NCBI Taxonomy" id="1096243"/>
    <lineage>
        <taxon>Bacteria</taxon>
        <taxon>Pseudomonadati</taxon>
        <taxon>Pseudomonadota</taxon>
        <taxon>Gammaproteobacteria</taxon>
        <taxon>Alteromonadales</taxon>
        <taxon>Idiomarinaceae</taxon>
        <taxon>Idiomarina</taxon>
    </lineage>
</organism>
<dbReference type="AlphaFoldDB" id="A0A432YRG6"/>
<evidence type="ECO:0000256" key="12">
    <source>
        <dbReference type="ARBA" id="ARBA00042372"/>
    </source>
</evidence>
<dbReference type="Gene3D" id="3.30.2350.10">
    <property type="entry name" value="Pseudouridine synthase"/>
    <property type="match status" value="1"/>
</dbReference>
<evidence type="ECO:0000256" key="13">
    <source>
        <dbReference type="ARBA" id="ARBA00042844"/>
    </source>
</evidence>
<dbReference type="GO" id="GO:0160151">
    <property type="term" value="F:tRNA pseudouridine(32) synthase activity"/>
    <property type="evidence" value="ECO:0007669"/>
    <property type="project" value="UniProtKB-EC"/>
</dbReference>
<dbReference type="EMBL" id="PIQA01000006">
    <property type="protein sequence ID" value="RUO64162.1"/>
    <property type="molecule type" value="Genomic_DNA"/>
</dbReference>
<dbReference type="RefSeq" id="WP_126752352.1">
    <property type="nucleotide sequence ID" value="NZ_JBHUMT010000015.1"/>
</dbReference>
<dbReference type="EC" id="5.4.99.29" evidence="9"/>
<dbReference type="CDD" id="cd02869">
    <property type="entry name" value="PseudoU_synth_RluA_like"/>
    <property type="match status" value="1"/>
</dbReference>
<evidence type="ECO:0000256" key="2">
    <source>
        <dbReference type="ARBA" id="ARBA00022552"/>
    </source>
</evidence>
<evidence type="ECO:0000256" key="1">
    <source>
        <dbReference type="ARBA" id="ARBA00010876"/>
    </source>
</evidence>
<dbReference type="PROSITE" id="PS01129">
    <property type="entry name" value="PSI_RLU"/>
    <property type="match status" value="1"/>
</dbReference>
<evidence type="ECO:0000313" key="17">
    <source>
        <dbReference type="EMBL" id="RUO64162.1"/>
    </source>
</evidence>
<keyword evidence="4" id="KW-0413">Isomerase</keyword>
<protein>
    <recommendedName>
        <fullName evidence="10">Dual-specificity RNA pseudouridine synthase RluA</fullName>
        <ecNumber evidence="8">5.4.99.28</ecNumber>
        <ecNumber evidence="9">5.4.99.29</ecNumber>
    </recommendedName>
    <alternativeName>
        <fullName evidence="11">23S rRNA pseudouridine(746) synthase</fullName>
    </alternativeName>
    <alternativeName>
        <fullName evidence="14">Ribosomal large subunit pseudouridine synthase A</fullName>
    </alternativeName>
    <alternativeName>
        <fullName evidence="13">rRNA pseudouridylate synthase A</fullName>
    </alternativeName>
    <alternativeName>
        <fullName evidence="15">rRNA-uridine isomerase A</fullName>
    </alternativeName>
    <alternativeName>
        <fullName evidence="12">tRNA pseudouridine(32) synthase</fullName>
    </alternativeName>
</protein>
<evidence type="ECO:0000259" key="16">
    <source>
        <dbReference type="Pfam" id="PF00849"/>
    </source>
</evidence>
<comment type="similarity">
    <text evidence="1">Belongs to the pseudouridine synthase RluA family.</text>
</comment>